<dbReference type="SMART" id="SM00248">
    <property type="entry name" value="ANK"/>
    <property type="match status" value="5"/>
</dbReference>
<feature type="repeat" description="ANK" evidence="3">
    <location>
        <begin position="443"/>
        <end position="475"/>
    </location>
</feature>
<keyword evidence="5" id="KW-1185">Reference proteome</keyword>
<dbReference type="Proteomes" id="UP000649617">
    <property type="component" value="Unassembled WGS sequence"/>
</dbReference>
<keyword evidence="2 3" id="KW-0040">ANK repeat</keyword>
<accession>A0A812PX34</accession>
<comment type="caution">
    <text evidence="4">The sequence shown here is derived from an EMBL/GenBank/DDBJ whole genome shotgun (WGS) entry which is preliminary data.</text>
</comment>
<evidence type="ECO:0000313" key="4">
    <source>
        <dbReference type="EMBL" id="CAE7380777.1"/>
    </source>
</evidence>
<evidence type="ECO:0000256" key="3">
    <source>
        <dbReference type="PROSITE-ProRule" id="PRU00023"/>
    </source>
</evidence>
<proteinExistence type="predicted"/>
<dbReference type="PROSITE" id="PS50088">
    <property type="entry name" value="ANK_REPEAT"/>
    <property type="match status" value="2"/>
</dbReference>
<dbReference type="PROSITE" id="PS50297">
    <property type="entry name" value="ANK_REP_REGION"/>
    <property type="match status" value="1"/>
</dbReference>
<dbReference type="InterPro" id="IPR002110">
    <property type="entry name" value="Ankyrin_rpt"/>
</dbReference>
<reference evidence="4" key="1">
    <citation type="submission" date="2021-02" db="EMBL/GenBank/DDBJ databases">
        <authorList>
            <person name="Dougan E. K."/>
            <person name="Rhodes N."/>
            <person name="Thang M."/>
            <person name="Chan C."/>
        </authorList>
    </citation>
    <scope>NUCLEOTIDE SEQUENCE</scope>
</reference>
<dbReference type="Pfam" id="PF00023">
    <property type="entry name" value="Ank"/>
    <property type="match status" value="1"/>
</dbReference>
<gene>
    <name evidence="4" type="primary">ASB3</name>
    <name evidence="4" type="ORF">SPIL2461_LOCUS9286</name>
</gene>
<dbReference type="AlphaFoldDB" id="A0A812PX34"/>
<evidence type="ECO:0000313" key="5">
    <source>
        <dbReference type="Proteomes" id="UP000649617"/>
    </source>
</evidence>
<dbReference type="EMBL" id="CAJNIZ010016025">
    <property type="protein sequence ID" value="CAE7380777.1"/>
    <property type="molecule type" value="Genomic_DNA"/>
</dbReference>
<dbReference type="InterPro" id="IPR036770">
    <property type="entry name" value="Ankyrin_rpt-contain_sf"/>
</dbReference>
<name>A0A812PX34_SYMPI</name>
<protein>
    <submittedName>
        <fullName evidence="4">ASB3 protein</fullName>
    </submittedName>
</protein>
<dbReference type="SUPFAM" id="SSF48403">
    <property type="entry name" value="Ankyrin repeat"/>
    <property type="match status" value="1"/>
</dbReference>
<dbReference type="PANTHER" id="PTHR24171">
    <property type="entry name" value="ANKYRIN REPEAT DOMAIN-CONTAINING PROTEIN 39-RELATED"/>
    <property type="match status" value="1"/>
</dbReference>
<organism evidence="4 5">
    <name type="scientific">Symbiodinium pilosum</name>
    <name type="common">Dinoflagellate</name>
    <dbReference type="NCBI Taxonomy" id="2952"/>
    <lineage>
        <taxon>Eukaryota</taxon>
        <taxon>Sar</taxon>
        <taxon>Alveolata</taxon>
        <taxon>Dinophyceae</taxon>
        <taxon>Suessiales</taxon>
        <taxon>Symbiodiniaceae</taxon>
        <taxon>Symbiodinium</taxon>
    </lineage>
</organism>
<evidence type="ECO:0000256" key="2">
    <source>
        <dbReference type="ARBA" id="ARBA00023043"/>
    </source>
</evidence>
<evidence type="ECO:0000256" key="1">
    <source>
        <dbReference type="ARBA" id="ARBA00022737"/>
    </source>
</evidence>
<sequence length="521" mass="56932">MRVLQDVLARLLYRRGSVSLDWVTESNVPGARAVSHEEFQARPLLIWYDHFSVPQAASCSNEQSEAISSIPAYVAKCRFFFALCSTIACAVYGKVLSAASWNTRGWCRLERAARELSAHDSWILVRSSTSVQVVGTAVSSVCGSVGEGAFTVAGDRQKLAPVMKSILAKKLQLSLKAGDLPAYRRHFCLQTVHMRGLEIEPVPGLIPDNETTPPEDDPASIFLYQTGLEDVKKKDAAGFWPLHYAALSGNRRVVEGLLAQHADPNRRTAKQEPKLGFPPWMSVLDLAIFYKHNDVARLLISARAHLEGGVFPSMQWAAFSNNAEGLSLLQAAGGNPRAQNIFGASPFETAAVYGGREALEELLPQAQHSPLELGRALHGAMGGFTASAELVKRLISLRAEVNFQRDVCRDNSSFCWWFVAAQSLKHRVGRTSSALTSIMYHFHGQTPLAAALQAAQHEGAAALIAAGARLDLRNGRNWTVADFAREQDIPSFLRQGLEGDPTECRRVAALALPDGYVEVLF</sequence>
<dbReference type="Gene3D" id="1.25.40.20">
    <property type="entry name" value="Ankyrin repeat-containing domain"/>
    <property type="match status" value="2"/>
</dbReference>
<feature type="repeat" description="ANK" evidence="3">
    <location>
        <begin position="237"/>
        <end position="269"/>
    </location>
</feature>
<keyword evidence="1" id="KW-0677">Repeat</keyword>